<proteinExistence type="predicted"/>
<sequence>MLLEVLVIVRTDWLADTPEFKVLKGQHQEANQKLHAQRMMAPPSQQFQLEASINCKVRQFNIGHPNGEDYHDLHGMTTMGMVSYIQDNEDPLDE</sequence>
<accession>A0AAE9EFJ7</accession>
<dbReference type="Proteomes" id="UP000829354">
    <property type="component" value="Chromosome II"/>
</dbReference>
<evidence type="ECO:0000313" key="2">
    <source>
        <dbReference type="Proteomes" id="UP000829354"/>
    </source>
</evidence>
<name>A0AAE9EFJ7_CAEBR</name>
<keyword evidence="2" id="KW-1185">Reference proteome</keyword>
<protein>
    <submittedName>
        <fullName evidence="1">Uncharacterized protein</fullName>
    </submittedName>
</protein>
<gene>
    <name evidence="1" type="ORF">L5515_015611</name>
</gene>
<dbReference type="EMBL" id="CP092621">
    <property type="protein sequence ID" value="UMM20290.1"/>
    <property type="molecule type" value="Genomic_DNA"/>
</dbReference>
<organism evidence="1 2">
    <name type="scientific">Caenorhabditis briggsae</name>
    <dbReference type="NCBI Taxonomy" id="6238"/>
    <lineage>
        <taxon>Eukaryota</taxon>
        <taxon>Metazoa</taxon>
        <taxon>Ecdysozoa</taxon>
        <taxon>Nematoda</taxon>
        <taxon>Chromadorea</taxon>
        <taxon>Rhabditida</taxon>
        <taxon>Rhabditina</taxon>
        <taxon>Rhabditomorpha</taxon>
        <taxon>Rhabditoidea</taxon>
        <taxon>Rhabditidae</taxon>
        <taxon>Peloderinae</taxon>
        <taxon>Caenorhabditis</taxon>
    </lineage>
</organism>
<dbReference type="AlphaFoldDB" id="A0AAE9EFJ7"/>
<evidence type="ECO:0000313" key="1">
    <source>
        <dbReference type="EMBL" id="UMM20290.1"/>
    </source>
</evidence>
<reference evidence="1 2" key="1">
    <citation type="submission" date="2022-04" db="EMBL/GenBank/DDBJ databases">
        <title>Chromosome-level reference genomes for two strains of Caenorhabditis briggsae: an improved platform for comparative genomics.</title>
        <authorList>
            <person name="Stevens L."/>
            <person name="Andersen E."/>
        </authorList>
    </citation>
    <scope>NUCLEOTIDE SEQUENCE [LARGE SCALE GENOMIC DNA]</scope>
    <source>
        <strain evidence="1">VX34</strain>
        <tissue evidence="1">Whole-organism</tissue>
    </source>
</reference>